<dbReference type="AlphaFoldDB" id="A0A1Y1JTH0"/>
<name>A0A1Y1JTH0_PLAGO</name>
<evidence type="ECO:0000313" key="2">
    <source>
        <dbReference type="EMBL" id="GAW84728.1"/>
    </source>
</evidence>
<comment type="caution">
    <text evidence="2">The sequence shown here is derived from an EMBL/GenBank/DDBJ whole genome shotgun (WGS) entry which is preliminary data.</text>
</comment>
<proteinExistence type="predicted"/>
<gene>
    <name evidence="2" type="ORF">PGO_004640</name>
</gene>
<evidence type="ECO:0000313" key="3">
    <source>
        <dbReference type="Proteomes" id="UP000195521"/>
    </source>
</evidence>
<dbReference type="Proteomes" id="UP000195521">
    <property type="component" value="Unassembled WGS sequence"/>
</dbReference>
<feature type="region of interest" description="Disordered" evidence="1">
    <location>
        <begin position="240"/>
        <end position="263"/>
    </location>
</feature>
<dbReference type="OrthoDB" id="10273294at2759"/>
<sequence length="369" mass="43574">MVPKDTYNFKTSELPSQIFYNKLHTASTDGNHFVKYCGGDKENSLNKYPNIKNFCSNIINYLKKRKHSWNQGTKKDMYCNLLVYWIYDQLVNNFKEYTHKPIDIYGKIVNVWNINYRSSKNRNITQCDLSSEIILYDDWDMRKKLYEYLLDFDIHIKERISEQGKCEEYYEYIQEKEQLYNHFNEPCNANDQTKCPSFYNDCKKYEPSMVLKGSECNQSVKGVEDNRDLPEIGEEDGLFVRQDSQSLPEEQEVQDSPEGGDTQKAREKIQLTRQEINENYGTSSIVSEIPEEELLYVNSSRPLKIFGKALLGIFKFSPTENLLSNKIRMIKRKISNDNEKKNKQYPQATTYLNPFIDDREVHYIGYNNL</sequence>
<dbReference type="Pfam" id="PF05795">
    <property type="entry name" value="Plasmodium_Vir"/>
    <property type="match status" value="1"/>
</dbReference>
<evidence type="ECO:0000256" key="1">
    <source>
        <dbReference type="SAM" id="MobiDB-lite"/>
    </source>
</evidence>
<dbReference type="OMA" id="PCNANDQ"/>
<dbReference type="RefSeq" id="XP_028547317.1">
    <property type="nucleotide sequence ID" value="XM_028691516.1"/>
</dbReference>
<protein>
    <submittedName>
        <fullName evidence="2">Variable surface protein</fullName>
    </submittedName>
</protein>
<reference evidence="3" key="1">
    <citation type="submission" date="2017-04" db="EMBL/GenBank/DDBJ databases">
        <title>Plasmodium gonderi genome.</title>
        <authorList>
            <person name="Arisue N."/>
            <person name="Honma H."/>
            <person name="Kawai S."/>
            <person name="Tougan T."/>
            <person name="Tanabe K."/>
            <person name="Horii T."/>
        </authorList>
    </citation>
    <scope>NUCLEOTIDE SEQUENCE [LARGE SCALE GENOMIC DNA]</scope>
    <source>
        <strain evidence="3">ATCC 30045</strain>
    </source>
</reference>
<organism evidence="2 3">
    <name type="scientific">Plasmodium gonderi</name>
    <dbReference type="NCBI Taxonomy" id="77519"/>
    <lineage>
        <taxon>Eukaryota</taxon>
        <taxon>Sar</taxon>
        <taxon>Alveolata</taxon>
        <taxon>Apicomplexa</taxon>
        <taxon>Aconoidasida</taxon>
        <taxon>Haemosporida</taxon>
        <taxon>Plasmodiidae</taxon>
        <taxon>Plasmodium</taxon>
        <taxon>Plasmodium (Plasmodium)</taxon>
    </lineage>
</organism>
<dbReference type="GeneID" id="39745536"/>
<dbReference type="InterPro" id="IPR008780">
    <property type="entry name" value="Plasmodium_Vir"/>
</dbReference>
<dbReference type="EMBL" id="BDQF01000699">
    <property type="protein sequence ID" value="GAW84728.1"/>
    <property type="molecule type" value="Genomic_DNA"/>
</dbReference>
<keyword evidence="3" id="KW-1185">Reference proteome</keyword>
<accession>A0A1Y1JTH0</accession>